<organism evidence="1 2">
    <name type="scientific">Photobacterium damselae</name>
    <dbReference type="NCBI Taxonomy" id="38293"/>
    <lineage>
        <taxon>Bacteria</taxon>
        <taxon>Pseudomonadati</taxon>
        <taxon>Pseudomonadota</taxon>
        <taxon>Gammaproteobacteria</taxon>
        <taxon>Vibrionales</taxon>
        <taxon>Vibrionaceae</taxon>
        <taxon>Photobacterium</taxon>
    </lineage>
</organism>
<protein>
    <recommendedName>
        <fullName evidence="3">Lipoprotein</fullName>
    </recommendedName>
</protein>
<evidence type="ECO:0008006" key="3">
    <source>
        <dbReference type="Google" id="ProtNLM"/>
    </source>
</evidence>
<evidence type="ECO:0000313" key="2">
    <source>
        <dbReference type="Proteomes" id="UP000251647"/>
    </source>
</evidence>
<evidence type="ECO:0000313" key="1">
    <source>
        <dbReference type="EMBL" id="SPY45994.1"/>
    </source>
</evidence>
<proteinExistence type="predicted"/>
<dbReference type="AlphaFoldDB" id="A0A2T3Q6F4"/>
<accession>A0A2T3Q6F4</accession>
<gene>
    <name evidence="1" type="ORF">NCTC11647_04339</name>
</gene>
<dbReference type="EMBL" id="UATL01000008">
    <property type="protein sequence ID" value="SPY45994.1"/>
    <property type="molecule type" value="Genomic_DNA"/>
</dbReference>
<dbReference type="PROSITE" id="PS51257">
    <property type="entry name" value="PROKAR_LIPOPROTEIN"/>
    <property type="match status" value="1"/>
</dbReference>
<sequence>MMKVRLLIIMLPLILTGCVEKVAERQGTAIDIIPVTYSISVSNNDDKNIDNFLNVHQNAIIKDGIKINWFTFNGKKLAYSISNKLHKKGIPANSIAINRAEKQDNSQFDMSIVVSSYNTQVERCTYENINTYSSTSLGCFVDGSRWKSMIYPQNMLMNKTDTNLRNE</sequence>
<dbReference type="OrthoDB" id="6402397at2"/>
<dbReference type="RefSeq" id="WP_013404566.1">
    <property type="nucleotide sequence ID" value="NZ_PYOG01000042.1"/>
</dbReference>
<name>A0A2T3Q6F4_PHODM</name>
<dbReference type="Proteomes" id="UP000251647">
    <property type="component" value="Unassembled WGS sequence"/>
</dbReference>
<reference evidence="1 2" key="1">
    <citation type="submission" date="2018-06" db="EMBL/GenBank/DDBJ databases">
        <authorList>
            <consortium name="Pathogen Informatics"/>
            <person name="Doyle S."/>
        </authorList>
    </citation>
    <scope>NUCLEOTIDE SEQUENCE [LARGE SCALE GENOMIC DNA]</scope>
    <source>
        <strain evidence="1 2">NCTC11647</strain>
    </source>
</reference>